<sequence>MSVVALAQSSEIERGRERTDPVQDASSSSSDQIRSCVMIRVVVRVQTRSRSPLTQQTKKQTLTACSSPNPDLLTQLSSSSVRLSRTTRPHGHGPHAQAARAQLLGPLTQRCSAITPSCSALTPSCSALSPALLCPTGHGLTALTHRLCGTAALPHGSRPSRLTHSSPNRSASRVTTLTPHDPHDSHGHDTVHWFSTAPLTTPWSGVVTLTVHGAGCGAVSAVRRDLEKESYINSNHQDYETMASFYPISHTIIITVYYPT</sequence>
<keyword evidence="3" id="KW-1185">Reference proteome</keyword>
<accession>A0AAP0JYS3</accession>
<comment type="caution">
    <text evidence="2">The sequence shown here is derived from an EMBL/GenBank/DDBJ whole genome shotgun (WGS) entry which is preliminary data.</text>
</comment>
<feature type="compositionally biased region" description="Low complexity" evidence="1">
    <location>
        <begin position="49"/>
        <end position="63"/>
    </location>
</feature>
<name>A0AAP0JYS3_9MAGN</name>
<proteinExistence type="predicted"/>
<feature type="compositionally biased region" description="Basic and acidic residues" evidence="1">
    <location>
        <begin position="11"/>
        <end position="21"/>
    </location>
</feature>
<dbReference type="AlphaFoldDB" id="A0AAP0JYS3"/>
<evidence type="ECO:0000256" key="1">
    <source>
        <dbReference type="SAM" id="MobiDB-lite"/>
    </source>
</evidence>
<gene>
    <name evidence="2" type="ORF">Syun_011438</name>
</gene>
<dbReference type="EMBL" id="JBBNAF010000005">
    <property type="protein sequence ID" value="KAK9142038.1"/>
    <property type="molecule type" value="Genomic_DNA"/>
</dbReference>
<feature type="region of interest" description="Disordered" evidence="1">
    <location>
        <begin position="1"/>
        <end position="31"/>
    </location>
</feature>
<evidence type="ECO:0000313" key="2">
    <source>
        <dbReference type="EMBL" id="KAK9142038.1"/>
    </source>
</evidence>
<feature type="compositionally biased region" description="Polar residues" evidence="1">
    <location>
        <begin position="160"/>
        <end position="178"/>
    </location>
</feature>
<dbReference type="Proteomes" id="UP001420932">
    <property type="component" value="Unassembled WGS sequence"/>
</dbReference>
<feature type="region of interest" description="Disordered" evidence="1">
    <location>
        <begin position="49"/>
        <end position="72"/>
    </location>
</feature>
<feature type="region of interest" description="Disordered" evidence="1">
    <location>
        <begin position="155"/>
        <end position="185"/>
    </location>
</feature>
<organism evidence="2 3">
    <name type="scientific">Stephania yunnanensis</name>
    <dbReference type="NCBI Taxonomy" id="152371"/>
    <lineage>
        <taxon>Eukaryota</taxon>
        <taxon>Viridiplantae</taxon>
        <taxon>Streptophyta</taxon>
        <taxon>Embryophyta</taxon>
        <taxon>Tracheophyta</taxon>
        <taxon>Spermatophyta</taxon>
        <taxon>Magnoliopsida</taxon>
        <taxon>Ranunculales</taxon>
        <taxon>Menispermaceae</taxon>
        <taxon>Menispermoideae</taxon>
        <taxon>Cissampelideae</taxon>
        <taxon>Stephania</taxon>
    </lineage>
</organism>
<reference evidence="2 3" key="1">
    <citation type="submission" date="2024-01" db="EMBL/GenBank/DDBJ databases">
        <title>Genome assemblies of Stephania.</title>
        <authorList>
            <person name="Yang L."/>
        </authorList>
    </citation>
    <scope>NUCLEOTIDE SEQUENCE [LARGE SCALE GENOMIC DNA]</scope>
    <source>
        <strain evidence="2">YNDBR</strain>
        <tissue evidence="2">Leaf</tissue>
    </source>
</reference>
<protein>
    <submittedName>
        <fullName evidence="2">Uncharacterized protein</fullName>
    </submittedName>
</protein>
<evidence type="ECO:0000313" key="3">
    <source>
        <dbReference type="Proteomes" id="UP001420932"/>
    </source>
</evidence>